<name>A0A223MZJ6_9VIBR</name>
<dbReference type="Proteomes" id="UP000215148">
    <property type="component" value="Chromosome 1"/>
</dbReference>
<keyword evidence="1" id="KW-0175">Coiled coil</keyword>
<dbReference type="RefSeq" id="WP_094500479.1">
    <property type="nucleotide sequence ID" value="NZ_CAWNHI010000001.1"/>
</dbReference>
<sequence>MAELNVKLKNCYGIPELEYDFKFSGGGNQAFAIYAPNGLMKTSFTKTFDAIRQNKQPQEERFQRPSTADIQFKDAPIDPKSIYVLNSNIHLDSDDESVTNLLINRDSKEKYDSLVKDLEDAKSKMLSKLQKLSKVKKADIESTIQKDFPAKSFIDSLNKAKATKATFSSDRVFYSDVFHPKAVEVLDSPEFVLKAREFLERYDDVFKSSGGLYLKGVFNPNQANASCDALEKNAFFDAGHTIKINGDVEDIGLDDFKDKIKKINVEIDSDKKLSTLKTKLAKNAQSLAIQTLLESSSSSDAETLITNLNPGKRDWFKQELWRMYIQNCPEVELFLSCWESNKEQIQTLEEEAAKEAPQWLDAIDLFNSRFVDMPFKLGLFNQADAILGKSKAVLKFIFTDKEDRLECQRHEISSLSQGERRALYLLSFIFDVEYRKRESIETIFIIDDVADSFDYKNKHAILQYLDDLTKTDFFHQLILTHNFDFYRSLLQSFVHDKRCLMVNKSESCLELVKSEGVRNIFVGLWKGKVTSSNSILYSCVPFARNLIEFTKGTDDDGYRLLTKLLHWKQGTAEITVGQYFEVYNQLFSTEHKPKNSYTRMLEILFDTADNIAKQTNHEGVNLQDKVLLSIAIRVKAEKFITEELRTVKGDEYWSSQFSYGKLLSKDYEPQFPESPYLSTLKKVSVTVCSNIHLNSFMYEPILDLSLIHLVDLYNDVSSLK</sequence>
<proteinExistence type="predicted"/>
<evidence type="ECO:0008006" key="4">
    <source>
        <dbReference type="Google" id="ProtNLM"/>
    </source>
</evidence>
<organism evidence="2 3">
    <name type="scientific">Vibrio qinghaiensis</name>
    <dbReference type="NCBI Taxonomy" id="2025808"/>
    <lineage>
        <taxon>Bacteria</taxon>
        <taxon>Pseudomonadati</taxon>
        <taxon>Pseudomonadota</taxon>
        <taxon>Gammaproteobacteria</taxon>
        <taxon>Vibrionales</taxon>
        <taxon>Vibrionaceae</taxon>
        <taxon>Vibrio</taxon>
    </lineage>
</organism>
<dbReference type="InterPro" id="IPR027417">
    <property type="entry name" value="P-loop_NTPase"/>
</dbReference>
<gene>
    <name evidence="2" type="ORF">CCZ37_10425</name>
</gene>
<keyword evidence="3" id="KW-1185">Reference proteome</keyword>
<reference evidence="2 3" key="1">
    <citation type="submission" date="2017-08" db="EMBL/GenBank/DDBJ databases">
        <title>The Vibrio qinghaiensis sp.-Q67 is a luminous bacteria isolated firstly from Qinghai lake, Qinghai province, China, which has been proved to be very sensitive to detect environmental and food pollutants. Therefore, complete genome analysis of V. qinghaiensis sp.-Q67 highlights the potential application of this strain on detection of hazards in the contaminated environments.</title>
        <authorList>
            <person name="Gong L."/>
        </authorList>
    </citation>
    <scope>NUCLEOTIDE SEQUENCE [LARGE SCALE GENOMIC DNA]</scope>
    <source>
        <strain evidence="2 3">Q67</strain>
    </source>
</reference>
<dbReference type="SUPFAM" id="SSF52540">
    <property type="entry name" value="P-loop containing nucleoside triphosphate hydrolases"/>
    <property type="match status" value="1"/>
</dbReference>
<evidence type="ECO:0000256" key="1">
    <source>
        <dbReference type="SAM" id="Coils"/>
    </source>
</evidence>
<dbReference type="EMBL" id="CP022741">
    <property type="protein sequence ID" value="ASU22980.1"/>
    <property type="molecule type" value="Genomic_DNA"/>
</dbReference>
<dbReference type="KEGG" id="vqi:CCZ37_10425"/>
<evidence type="ECO:0000313" key="2">
    <source>
        <dbReference type="EMBL" id="ASU22980.1"/>
    </source>
</evidence>
<feature type="coiled-coil region" evidence="1">
    <location>
        <begin position="104"/>
        <end position="135"/>
    </location>
</feature>
<protein>
    <recommendedName>
        <fullName evidence="4">Protein CR006 P-loop domain-containing protein</fullName>
    </recommendedName>
</protein>
<dbReference type="AlphaFoldDB" id="A0A223MZJ6"/>
<accession>A0A223MZJ6</accession>
<evidence type="ECO:0000313" key="3">
    <source>
        <dbReference type="Proteomes" id="UP000215148"/>
    </source>
</evidence>